<dbReference type="Proteomes" id="UP000009047">
    <property type="component" value="Chromosome"/>
</dbReference>
<dbReference type="InterPro" id="IPR038460">
    <property type="entry name" value="AcetylCoA_hyd_C_sf"/>
</dbReference>
<dbReference type="GO" id="GO:0006083">
    <property type="term" value="P:acetate metabolic process"/>
    <property type="evidence" value="ECO:0007669"/>
    <property type="project" value="InterPro"/>
</dbReference>
<dbReference type="InterPro" id="IPR016181">
    <property type="entry name" value="Acyl_CoA_acyltransferase"/>
</dbReference>
<evidence type="ECO:0000313" key="4">
    <source>
        <dbReference type="EMBL" id="ADK83534.1"/>
    </source>
</evidence>
<evidence type="ECO:0000259" key="3">
    <source>
        <dbReference type="PROSITE" id="PS51186"/>
    </source>
</evidence>
<dbReference type="RefSeq" id="WP_013256990.1">
    <property type="nucleotide sequence ID" value="NC_014365.1"/>
</dbReference>
<dbReference type="InterPro" id="IPR000182">
    <property type="entry name" value="GNAT_dom"/>
</dbReference>
<dbReference type="EMBL" id="CP002085">
    <property type="protein sequence ID" value="ADK83534.1"/>
    <property type="molecule type" value="Genomic_DNA"/>
</dbReference>
<accession>E1QDL5</accession>
<gene>
    <name evidence="4" type="ordered locus">Deba_0155</name>
</gene>
<dbReference type="HOGENOM" id="CLU_030703_1_0_7"/>
<dbReference type="InterPro" id="IPR026888">
    <property type="entry name" value="AcetylCoA_hyd_C"/>
</dbReference>
<sequence length="635" mass="70431">MRSHKNTYWPDDYQYKKYNVTQAISRIRPGQRVFIGSGAGEPQALVRELSKSSSHFTDVEIVRLLGLESSPLAPIAMRTSGHSLNVRYFYLGSAKTQTLAASKRFFTPINLSAVPRLFKTRQLPIHVALIQCSEPDDFGWMSLGVSVDVTLAAVQAADMVIAQVNPKMPRVLGHGFVHVNDVDIIVEREEELIYLEQSPNFESANLIAKHVAKLIDDGSTLQMSLGATPQAIWLGVSSKNDLGVHTQFLTDGVMKLFAQGVINNKNKGFNNDRMVASAALGSRNLYEFINDNPAVEFHPSDYVNDPAIIARHNKMVSVNVAMAMDLTGQAAADALPYNHYSGVNGTMDFIRGAQNSPGGKSILMLPSTTLDGQASRITPSLDGIPVVVPRAEVQYVVTEYGVVNLFGKTLQERAIALISVAHPDFRDELYEKAKDIGLLAPERTFADTIRSVYPLKLEEKRIIGGQEIFFRPARPTDERSIQEHFYNLDHRDVVRRFMAEKSSFLREDLAGMYQVDYIHDMTMVASTGELGFEKVIAVGGYFLNPATNVAEVAYSVSKEWQGKGISSVIQEKLAVAAREHGIAGFEAFTFPHNKSMIALFEKLPFKVTSRLADDTLILVCRFDEPKPQKEEQTRA</sequence>
<dbReference type="SUPFAM" id="SSF100950">
    <property type="entry name" value="NagB/RpiA/CoA transferase-like"/>
    <property type="match status" value="2"/>
</dbReference>
<dbReference type="InterPro" id="IPR003702">
    <property type="entry name" value="ActCoA_hydro_N"/>
</dbReference>
<dbReference type="Pfam" id="PF00583">
    <property type="entry name" value="Acetyltransf_1"/>
    <property type="match status" value="1"/>
</dbReference>
<dbReference type="AlphaFoldDB" id="E1QDL5"/>
<keyword evidence="5" id="KW-1185">Reference proteome</keyword>
<dbReference type="Pfam" id="PF02550">
    <property type="entry name" value="AcetylCoA_hydro"/>
    <property type="match status" value="1"/>
</dbReference>
<dbReference type="Gene3D" id="3.40.630.30">
    <property type="match status" value="1"/>
</dbReference>
<feature type="domain" description="N-acetyltransferase" evidence="3">
    <location>
        <begin position="468"/>
        <end position="623"/>
    </location>
</feature>
<dbReference type="GO" id="GO:0008775">
    <property type="term" value="F:acetate CoA-transferase activity"/>
    <property type="evidence" value="ECO:0007669"/>
    <property type="project" value="InterPro"/>
</dbReference>
<comment type="similarity">
    <text evidence="1">Belongs to the acetyl-CoA hydrolase/transferase family.</text>
</comment>
<proteinExistence type="inferred from homology"/>
<protein>
    <submittedName>
        <fullName evidence="4">GCN5-related N-acetyltransferase</fullName>
    </submittedName>
</protein>
<dbReference type="KEGG" id="dbr:Deba_0155"/>
<name>E1QDL5_DESB2</name>
<dbReference type="STRING" id="644282.Deba_0155"/>
<dbReference type="eggNOG" id="COG1670">
    <property type="taxonomic scope" value="Bacteria"/>
</dbReference>
<evidence type="ECO:0000313" key="5">
    <source>
        <dbReference type="Proteomes" id="UP000009047"/>
    </source>
</evidence>
<dbReference type="eggNOG" id="COG0427">
    <property type="taxonomic scope" value="Bacteria"/>
</dbReference>
<reference evidence="4 5" key="1">
    <citation type="journal article" date="2010" name="Stand. Genomic Sci.">
        <title>Complete genome sequence of Desulfarculus baarsii type strain (2st14).</title>
        <authorList>
            <person name="Sun H."/>
            <person name="Spring S."/>
            <person name="Lapidus A."/>
            <person name="Davenport K."/>
            <person name="Del Rio T.G."/>
            <person name="Tice H."/>
            <person name="Nolan M."/>
            <person name="Copeland A."/>
            <person name="Cheng J.F."/>
            <person name="Lucas S."/>
            <person name="Tapia R."/>
            <person name="Goodwin L."/>
            <person name="Pitluck S."/>
            <person name="Ivanova N."/>
            <person name="Pagani I."/>
            <person name="Mavromatis K."/>
            <person name="Ovchinnikova G."/>
            <person name="Pati A."/>
            <person name="Chen A."/>
            <person name="Palaniappan K."/>
            <person name="Hauser L."/>
            <person name="Chang Y.J."/>
            <person name="Jeffries C.D."/>
            <person name="Detter J.C."/>
            <person name="Han C."/>
            <person name="Rohde M."/>
            <person name="Brambilla E."/>
            <person name="Goker M."/>
            <person name="Woyke T."/>
            <person name="Bristow J."/>
            <person name="Eisen J.A."/>
            <person name="Markowitz V."/>
            <person name="Hugenholtz P."/>
            <person name="Kyrpides N.C."/>
            <person name="Klenk H.P."/>
            <person name="Land M."/>
        </authorList>
    </citation>
    <scope>NUCLEOTIDE SEQUENCE [LARGE SCALE GENOMIC DNA]</scope>
    <source>
        <strain evidence="5">ATCC 33931 / DSM 2075 / LMG 7858 / VKM B-1802 / 2st14</strain>
    </source>
</reference>
<dbReference type="PROSITE" id="PS51186">
    <property type="entry name" value="GNAT"/>
    <property type="match status" value="1"/>
</dbReference>
<dbReference type="PANTHER" id="PTHR21432">
    <property type="entry name" value="ACETYL-COA HYDROLASE-RELATED"/>
    <property type="match status" value="1"/>
</dbReference>
<dbReference type="PANTHER" id="PTHR21432:SF20">
    <property type="entry name" value="ACETYL-COA HYDROLASE"/>
    <property type="match status" value="1"/>
</dbReference>
<dbReference type="Gene3D" id="3.40.1080.20">
    <property type="entry name" value="Acetyl-CoA hydrolase/transferase C-terminal domain"/>
    <property type="match status" value="1"/>
</dbReference>
<evidence type="ECO:0000256" key="1">
    <source>
        <dbReference type="ARBA" id="ARBA00009632"/>
    </source>
</evidence>
<organism evidence="4 5">
    <name type="scientific">Desulfarculus baarsii (strain ATCC 33931 / DSM 2075 / LMG 7858 / VKM B-1802 / 2st14)</name>
    <dbReference type="NCBI Taxonomy" id="644282"/>
    <lineage>
        <taxon>Bacteria</taxon>
        <taxon>Pseudomonadati</taxon>
        <taxon>Thermodesulfobacteriota</taxon>
        <taxon>Desulfarculia</taxon>
        <taxon>Desulfarculales</taxon>
        <taxon>Desulfarculaceae</taxon>
        <taxon>Desulfarculus</taxon>
    </lineage>
</organism>
<dbReference type="SUPFAM" id="SSF55729">
    <property type="entry name" value="Acyl-CoA N-acyltransferases (Nat)"/>
    <property type="match status" value="1"/>
</dbReference>
<dbReference type="GO" id="GO:0016747">
    <property type="term" value="F:acyltransferase activity, transferring groups other than amino-acyl groups"/>
    <property type="evidence" value="ECO:0007669"/>
    <property type="project" value="InterPro"/>
</dbReference>
<dbReference type="OrthoDB" id="9801795at2"/>
<keyword evidence="2" id="KW-0808">Transferase</keyword>
<dbReference type="Pfam" id="PF13336">
    <property type="entry name" value="AcetylCoA_hyd_C"/>
    <property type="match status" value="1"/>
</dbReference>
<dbReference type="Gene3D" id="3.30.750.70">
    <property type="entry name" value="4-hydroxybutyrate coenzyme like domains"/>
    <property type="match status" value="1"/>
</dbReference>
<dbReference type="InterPro" id="IPR037171">
    <property type="entry name" value="NagB/RpiA_transferase-like"/>
</dbReference>
<dbReference type="Gene3D" id="3.40.1080.10">
    <property type="entry name" value="Glutaconate Coenzyme A-transferase"/>
    <property type="match status" value="1"/>
</dbReference>
<evidence type="ECO:0000256" key="2">
    <source>
        <dbReference type="ARBA" id="ARBA00022679"/>
    </source>
</evidence>
<dbReference type="InterPro" id="IPR046433">
    <property type="entry name" value="ActCoA_hydro"/>
</dbReference>